<evidence type="ECO:0000313" key="9">
    <source>
        <dbReference type="Proteomes" id="UP001224775"/>
    </source>
</evidence>
<feature type="transmembrane region" description="Helical" evidence="5">
    <location>
        <begin position="74"/>
        <end position="94"/>
    </location>
</feature>
<proteinExistence type="predicted"/>
<dbReference type="InterPro" id="IPR036397">
    <property type="entry name" value="RNaseH_sf"/>
</dbReference>
<evidence type="ECO:0000256" key="4">
    <source>
        <dbReference type="ARBA" id="ARBA00023136"/>
    </source>
</evidence>
<dbReference type="GO" id="GO:0016020">
    <property type="term" value="C:membrane"/>
    <property type="evidence" value="ECO:0007669"/>
    <property type="project" value="UniProtKB-SubCell"/>
</dbReference>
<dbReference type="GO" id="GO:0008408">
    <property type="term" value="F:3'-5' exonuclease activity"/>
    <property type="evidence" value="ECO:0007669"/>
    <property type="project" value="InterPro"/>
</dbReference>
<dbReference type="AlphaFoldDB" id="A0AAD9DKI5"/>
<feature type="transmembrane region" description="Helical" evidence="5">
    <location>
        <begin position="229"/>
        <end position="250"/>
    </location>
</feature>
<dbReference type="PANTHER" id="PTHR11132">
    <property type="entry name" value="SOLUTE CARRIER FAMILY 35"/>
    <property type="match status" value="1"/>
</dbReference>
<evidence type="ECO:0000256" key="2">
    <source>
        <dbReference type="ARBA" id="ARBA00022692"/>
    </source>
</evidence>
<feature type="transmembrane region" description="Helical" evidence="5">
    <location>
        <begin position="262"/>
        <end position="283"/>
    </location>
</feature>
<comment type="subcellular location">
    <subcellularLocation>
        <location evidence="1">Membrane</location>
        <topology evidence="1">Multi-pass membrane protein</topology>
    </subcellularLocation>
</comment>
<keyword evidence="4 5" id="KW-0472">Membrane</keyword>
<evidence type="ECO:0000313" key="8">
    <source>
        <dbReference type="EMBL" id="KAK1749145.1"/>
    </source>
</evidence>
<accession>A0AAD9DKI5</accession>
<evidence type="ECO:0000256" key="5">
    <source>
        <dbReference type="SAM" id="Phobius"/>
    </source>
</evidence>
<keyword evidence="9" id="KW-1185">Reference proteome</keyword>
<evidence type="ECO:0000256" key="3">
    <source>
        <dbReference type="ARBA" id="ARBA00022989"/>
    </source>
</evidence>
<dbReference type="InterPro" id="IPR037185">
    <property type="entry name" value="EmrE-like"/>
</dbReference>
<dbReference type="InterPro" id="IPR050186">
    <property type="entry name" value="TPT_transporter"/>
</dbReference>
<dbReference type="EMBL" id="JATAAI010000001">
    <property type="protein sequence ID" value="KAK1749145.1"/>
    <property type="molecule type" value="Genomic_DNA"/>
</dbReference>
<evidence type="ECO:0000259" key="7">
    <source>
        <dbReference type="Pfam" id="PF03151"/>
    </source>
</evidence>
<feature type="transmembrane region" description="Helical" evidence="5">
    <location>
        <begin position="186"/>
        <end position="209"/>
    </location>
</feature>
<dbReference type="SUPFAM" id="SSF103481">
    <property type="entry name" value="Multidrug resistance efflux transporter EmrE"/>
    <property type="match status" value="1"/>
</dbReference>
<dbReference type="InterPro" id="IPR002562">
    <property type="entry name" value="3'-5'_exonuclease_dom"/>
</dbReference>
<sequence length="1105" mass="121516">MRLSANAEVIASVVAYSFCSGSLVLVNKLCLHYLPYPSIVVTIQLWAALLFIQLGNAFNLMDVDPIIMRFVKPYLLYTVAFSLGVYCNMKSLSLSNVETVIVFRALAPLLVSIFDAVFLGREWPSLRSWGALSVIALGALGYAMTDEQFQSQGIQAYFWPTLYLFVISFEMAYGKKIISGVDMKTFSGPVLYTNLLGWPPMLAFAAMGGEYERLKNDVSARVMNGEEHLFPPMGILLLLVGCIVGTGIGYSGWFCRSKVSAASYTLIGVINKCLTVLVNLLIWDQHASTDGILSLSLCLVGGVFYKQAPIKKVDHDYVDGGTPSKGKTDDGIELGMTPLIESSVQSRSNRGTNNNGRRFCTFMGKQLSKLNSRFCSLRNMASLNINAIAEDETRVYDVLAKSLERYNIDGTENEFIIDTIEQSSLLIQRLGSEALSHTTSNETEEYDVATDDGARDLSSSLRSLSLLSLSTSRHLQSLIYQINNPRSKKTSGNAWRTLQSVVNSSLDIKNADVESTAIALSILSLGIAISTTDTDVGNAQQKMIASAIFPNSPSHIFERETCKVETGSKQERLIKSVARDTLLQLLGTVVEENGSIDCIARIETAFGVGGEQDKELCSAVANLVKDIFGSGCYYFDSQNNDDEDKFFGTELDINKDKASPTLALVAQCRPWEFIKTDKLVRIAAADLDLWYSAELVCDASVASVTSNTNTEKNLMATNYPKLKASDKISTQSIDSSLRQDTIAHLATRALIDTALDLRLYRRADLFASKFYAFGGAERFAEARFLHACETITKVVKRKQPQIIEKQIARIDECVARVSEDLNLSDVDEHKIGIGEVPIETMPQYIRDFALRRLRTSNMSAAASRLANLWGMNYEEDPVVLAEEEKRRQLTYVQWNDEGSPGNIAGKSQPLPDLISNAVDLAEEFKVLLQLGETVGFDAEWGEDSGVAVLQLSTVSHSILLDIPALSSNGEGCRALQATVGQLFAGLTGARYVIGFGCKEDIKRLRDSPCSRSVHWFPHNNCAARDLRPLIAEASPSLGGKGGQHLGLSRMTESFLGKQLDKAEQCSDWCQRPLSTEQREYAALDAWACAAIHAKIAKLIGERYKV</sequence>
<dbReference type="Pfam" id="PF03151">
    <property type="entry name" value="TPT"/>
    <property type="match status" value="1"/>
</dbReference>
<dbReference type="Pfam" id="PF01612">
    <property type="entry name" value="DNA_pol_A_exo1"/>
    <property type="match status" value="1"/>
</dbReference>
<dbReference type="SUPFAM" id="SSF53098">
    <property type="entry name" value="Ribonuclease H-like"/>
    <property type="match status" value="1"/>
</dbReference>
<keyword evidence="3 5" id="KW-1133">Transmembrane helix</keyword>
<evidence type="ECO:0000256" key="1">
    <source>
        <dbReference type="ARBA" id="ARBA00004141"/>
    </source>
</evidence>
<organism evidence="8 9">
    <name type="scientific">Skeletonema marinoi</name>
    <dbReference type="NCBI Taxonomy" id="267567"/>
    <lineage>
        <taxon>Eukaryota</taxon>
        <taxon>Sar</taxon>
        <taxon>Stramenopiles</taxon>
        <taxon>Ochrophyta</taxon>
        <taxon>Bacillariophyta</taxon>
        <taxon>Coscinodiscophyceae</taxon>
        <taxon>Thalassiosirophycidae</taxon>
        <taxon>Thalassiosirales</taxon>
        <taxon>Skeletonemataceae</taxon>
        <taxon>Skeletonema</taxon>
        <taxon>Skeletonema marinoi-dohrnii complex</taxon>
    </lineage>
</organism>
<dbReference type="InterPro" id="IPR004853">
    <property type="entry name" value="Sugar_P_trans_dom"/>
</dbReference>
<feature type="domain" description="Sugar phosphate transporter" evidence="7">
    <location>
        <begin position="21"/>
        <end position="305"/>
    </location>
</feature>
<dbReference type="InterPro" id="IPR012337">
    <property type="entry name" value="RNaseH-like_sf"/>
</dbReference>
<feature type="transmembrane region" description="Helical" evidence="5">
    <location>
        <begin position="33"/>
        <end position="54"/>
    </location>
</feature>
<protein>
    <submittedName>
        <fullName evidence="8">Drug/metabolite transporter (DMT) family transporter</fullName>
    </submittedName>
</protein>
<feature type="transmembrane region" description="Helical" evidence="5">
    <location>
        <begin position="7"/>
        <end position="27"/>
    </location>
</feature>
<comment type="caution">
    <text evidence="8">The sequence shown here is derived from an EMBL/GenBank/DDBJ whole genome shotgun (WGS) entry which is preliminary data.</text>
</comment>
<evidence type="ECO:0000259" key="6">
    <source>
        <dbReference type="Pfam" id="PF01612"/>
    </source>
</evidence>
<dbReference type="GO" id="GO:0006139">
    <property type="term" value="P:nucleobase-containing compound metabolic process"/>
    <property type="evidence" value="ECO:0007669"/>
    <property type="project" value="InterPro"/>
</dbReference>
<feature type="transmembrane region" description="Helical" evidence="5">
    <location>
        <begin position="100"/>
        <end position="119"/>
    </location>
</feature>
<keyword evidence="2 5" id="KW-0812">Transmembrane</keyword>
<dbReference type="GO" id="GO:0003676">
    <property type="term" value="F:nucleic acid binding"/>
    <property type="evidence" value="ECO:0007669"/>
    <property type="project" value="InterPro"/>
</dbReference>
<gene>
    <name evidence="8" type="ORF">QTG54_001084</name>
</gene>
<dbReference type="Gene3D" id="3.30.420.10">
    <property type="entry name" value="Ribonuclease H-like superfamily/Ribonuclease H"/>
    <property type="match status" value="1"/>
</dbReference>
<name>A0AAD9DKI5_9STRA</name>
<feature type="domain" description="3'-5' exonuclease" evidence="6">
    <location>
        <begin position="921"/>
        <end position="1098"/>
    </location>
</feature>
<reference evidence="8" key="1">
    <citation type="submission" date="2023-06" db="EMBL/GenBank/DDBJ databases">
        <title>Survivors Of The Sea: Transcriptome response of Skeletonema marinoi to long-term dormancy.</title>
        <authorList>
            <person name="Pinder M.I.M."/>
            <person name="Kourtchenko O."/>
            <person name="Robertson E.K."/>
            <person name="Larsson T."/>
            <person name="Maumus F."/>
            <person name="Osuna-Cruz C.M."/>
            <person name="Vancaester E."/>
            <person name="Stenow R."/>
            <person name="Vandepoele K."/>
            <person name="Ploug H."/>
            <person name="Bruchert V."/>
            <person name="Godhe A."/>
            <person name="Topel M."/>
        </authorList>
    </citation>
    <scope>NUCLEOTIDE SEQUENCE</scope>
    <source>
        <strain evidence="8">R05AC</strain>
    </source>
</reference>
<feature type="transmembrane region" description="Helical" evidence="5">
    <location>
        <begin position="156"/>
        <end position="174"/>
    </location>
</feature>
<dbReference type="Proteomes" id="UP001224775">
    <property type="component" value="Unassembled WGS sequence"/>
</dbReference>